<feature type="compositionally biased region" description="Basic residues" evidence="1">
    <location>
        <begin position="1"/>
        <end position="13"/>
    </location>
</feature>
<evidence type="ECO:0008006" key="4">
    <source>
        <dbReference type="Google" id="ProtNLM"/>
    </source>
</evidence>
<reference evidence="2 3" key="1">
    <citation type="submission" date="2020-04" db="EMBL/GenBank/DDBJ databases">
        <authorList>
            <person name="Alioto T."/>
            <person name="Alioto T."/>
            <person name="Gomez Garrido J."/>
        </authorList>
    </citation>
    <scope>NUCLEOTIDE SEQUENCE [LARGE SCALE GENOMIC DNA]</scope>
</reference>
<dbReference type="InterPro" id="IPR026680">
    <property type="entry name" value="CCDC137"/>
</dbReference>
<protein>
    <recommendedName>
        <fullName evidence="4">Coiled-coil domain-containing protein 137</fullName>
    </recommendedName>
</protein>
<gene>
    <name evidence="2" type="ORF">CLODIP_2_CD06987</name>
</gene>
<dbReference type="OrthoDB" id="5876637at2759"/>
<evidence type="ECO:0000256" key="1">
    <source>
        <dbReference type="SAM" id="MobiDB-lite"/>
    </source>
</evidence>
<dbReference type="AlphaFoldDB" id="A0A8S1BW65"/>
<keyword evidence="3" id="KW-1185">Reference proteome</keyword>
<name>A0A8S1BW65_9INSE</name>
<dbReference type="GO" id="GO:0005634">
    <property type="term" value="C:nucleus"/>
    <property type="evidence" value="ECO:0007669"/>
    <property type="project" value="TreeGrafter"/>
</dbReference>
<sequence length="307" mass="36172">MRKRKIPVRKHRGVKDPEKQAEARFSLIKDKINNPPTDEDNVFIPRKLRELKESIERLKNPKPKQIKKQSDGLIDTSIFTKKEFHLPGMRRKEKPVPIFKQMPGENPKDFLSRINRKCQEVIHETKFEEKFDVEVQRNKETGNIEAVKALSHDETNYLKNITPSKKTKKVEAKIAEKKKKRLQKFKEKKQAKKYREVDEFTRYKDEVQFGEMVHEPPKLSVLPRRAEMVNMPGKRDLLLKGMLPSAEERKKVSVFDMKVKSDIEKVGKKKKNEKSPAEQRRLEKQRLVAVQAYRDLKARNQAKNKVA</sequence>
<feature type="region of interest" description="Disordered" evidence="1">
    <location>
        <begin position="264"/>
        <end position="284"/>
    </location>
</feature>
<comment type="caution">
    <text evidence="2">The sequence shown here is derived from an EMBL/GenBank/DDBJ whole genome shotgun (WGS) entry which is preliminary data.</text>
</comment>
<dbReference type="PANTHER" id="PTHR21838:SF2">
    <property type="entry name" value="COILED-COIL DOMAIN-CONTAINING PROTEIN 137"/>
    <property type="match status" value="1"/>
</dbReference>
<dbReference type="PANTHER" id="PTHR21838">
    <property type="entry name" value="COILED-COIL DOMAIN-CONTAINING PROTEIN 137"/>
    <property type="match status" value="1"/>
</dbReference>
<evidence type="ECO:0000313" key="2">
    <source>
        <dbReference type="EMBL" id="CAB3363916.1"/>
    </source>
</evidence>
<dbReference type="Proteomes" id="UP000494165">
    <property type="component" value="Unassembled WGS sequence"/>
</dbReference>
<feature type="region of interest" description="Disordered" evidence="1">
    <location>
        <begin position="89"/>
        <end position="108"/>
    </location>
</feature>
<dbReference type="EMBL" id="CADEPI010000014">
    <property type="protein sequence ID" value="CAB3363916.1"/>
    <property type="molecule type" value="Genomic_DNA"/>
</dbReference>
<evidence type="ECO:0000313" key="3">
    <source>
        <dbReference type="Proteomes" id="UP000494165"/>
    </source>
</evidence>
<feature type="compositionally biased region" description="Basic and acidic residues" evidence="1">
    <location>
        <begin position="273"/>
        <end position="284"/>
    </location>
</feature>
<feature type="region of interest" description="Disordered" evidence="1">
    <location>
        <begin position="1"/>
        <end position="21"/>
    </location>
</feature>
<organism evidence="2 3">
    <name type="scientific">Cloeon dipterum</name>
    <dbReference type="NCBI Taxonomy" id="197152"/>
    <lineage>
        <taxon>Eukaryota</taxon>
        <taxon>Metazoa</taxon>
        <taxon>Ecdysozoa</taxon>
        <taxon>Arthropoda</taxon>
        <taxon>Hexapoda</taxon>
        <taxon>Insecta</taxon>
        <taxon>Pterygota</taxon>
        <taxon>Palaeoptera</taxon>
        <taxon>Ephemeroptera</taxon>
        <taxon>Pisciforma</taxon>
        <taxon>Baetidae</taxon>
        <taxon>Cloeon</taxon>
    </lineage>
</organism>
<accession>A0A8S1BW65</accession>
<proteinExistence type="predicted"/>